<accession>D0MDU7</accession>
<dbReference type="KEGG" id="rmr:Rmar_2212"/>
<dbReference type="InterPro" id="IPR026444">
    <property type="entry name" value="Secre_tail"/>
</dbReference>
<evidence type="ECO:0000313" key="3">
    <source>
        <dbReference type="Proteomes" id="UP000002221"/>
    </source>
</evidence>
<feature type="signal peptide" evidence="1">
    <location>
        <begin position="1"/>
        <end position="21"/>
    </location>
</feature>
<evidence type="ECO:0000313" key="2">
    <source>
        <dbReference type="EMBL" id="ACY49091.1"/>
    </source>
</evidence>
<dbReference type="HOGENOM" id="CLU_484737_0_0_10"/>
<organism evidence="2 3">
    <name type="scientific">Rhodothermus marinus (strain ATCC 43812 / DSM 4252 / R-10)</name>
    <name type="common">Rhodothermus obamensis</name>
    <dbReference type="NCBI Taxonomy" id="518766"/>
    <lineage>
        <taxon>Bacteria</taxon>
        <taxon>Pseudomonadati</taxon>
        <taxon>Rhodothermota</taxon>
        <taxon>Rhodothermia</taxon>
        <taxon>Rhodothermales</taxon>
        <taxon>Rhodothermaceae</taxon>
        <taxon>Rhodothermus</taxon>
    </lineage>
</organism>
<keyword evidence="1" id="KW-0732">Signal</keyword>
<dbReference type="Proteomes" id="UP000002221">
    <property type="component" value="Chromosome"/>
</dbReference>
<dbReference type="NCBIfam" id="TIGR04183">
    <property type="entry name" value="Por_Secre_tail"/>
    <property type="match status" value="1"/>
</dbReference>
<dbReference type="RefSeq" id="WP_012844701.1">
    <property type="nucleotide sequence ID" value="NC_013501.1"/>
</dbReference>
<feature type="chain" id="PRO_5003012046" description="T9SS type A sorting domain-containing protein" evidence="1">
    <location>
        <begin position="22"/>
        <end position="562"/>
    </location>
</feature>
<dbReference type="STRING" id="518766.Rmar_2212"/>
<reference evidence="2 3" key="1">
    <citation type="journal article" date="2009" name="Stand. Genomic Sci.">
        <title>Complete genome sequence of Rhodothermus marinus type strain (R-10).</title>
        <authorList>
            <person name="Nolan M."/>
            <person name="Tindall B.J."/>
            <person name="Pomrenke H."/>
            <person name="Lapidus A."/>
            <person name="Copeland A."/>
            <person name="Glavina Del Rio T."/>
            <person name="Lucas S."/>
            <person name="Chen F."/>
            <person name="Tice H."/>
            <person name="Cheng J.F."/>
            <person name="Saunders E."/>
            <person name="Han C."/>
            <person name="Bruce D."/>
            <person name="Goodwin L."/>
            <person name="Chain P."/>
            <person name="Pitluck S."/>
            <person name="Ovchinikova G."/>
            <person name="Pati A."/>
            <person name="Ivanova N."/>
            <person name="Mavromatis K."/>
            <person name="Chen A."/>
            <person name="Palaniappan K."/>
            <person name="Land M."/>
            <person name="Hauser L."/>
            <person name="Chang Y.J."/>
            <person name="Jeffries C.D."/>
            <person name="Brettin T."/>
            <person name="Goker M."/>
            <person name="Bristow J."/>
            <person name="Eisen J.A."/>
            <person name="Markowitz V."/>
            <person name="Hugenholtz P."/>
            <person name="Kyrpides N.C."/>
            <person name="Klenk H.P."/>
            <person name="Detter J.C."/>
        </authorList>
    </citation>
    <scope>NUCLEOTIDE SEQUENCE [LARGE SCALE GENOMIC DNA]</scope>
    <source>
        <strain evidence="3">ATCC 43812 / DSM 4252 / R-10</strain>
    </source>
</reference>
<keyword evidence="3" id="KW-1185">Reference proteome</keyword>
<proteinExistence type="predicted"/>
<sequence length="562" mass="61333">MRKYLFCLALFALSSSPTLRAQPFFVERSEPASGTARVPLEAEVRFYFNDAVSQQTDFNTAFLFEPRRAVRIRRVDLIPETPNRTDCPSVGAGQTCPNLVVYTVTHEAETDYTWLVFAVQNAKDRSMTAPYVLRYTTAATIGSLQVAGTIATPAAKRAWPSTAQARTLRTLLAQAEATGLGRPVFEAETPAVQDERDFTVVFLLQSFTQTVAAWDVAAATVISGTSGTYQVEYVRSGTYWPVAVRYRNLAQLEIEALGYYDADGDGAPDPVTLNDTDATGITLEMHAFTLATARERLALARDSAQARAADAYLIGLVAANSPRRSGRAYTWIYEFYSSAQSRRIQVRVDPLGATTSVLSGEGLGTIPAVPEPFIDSDQAVSTLLDRGVQALADSIQADPTFALIFDPNTPVRSLVVQLMGGGYYTDQEPSPDSSYWYVRLTAITSTQTRTYEGLVNMASGRPRVLTETAVLPTAPEATVQLLPPYPNPAGASVTIPVQLARPARVRLAVYDLLGREVARLVDGILPGGLHRIVWTPATGSGMYWVILEGNEKRRIHAIMVRK</sequence>
<evidence type="ECO:0008006" key="4">
    <source>
        <dbReference type="Google" id="ProtNLM"/>
    </source>
</evidence>
<dbReference type="eggNOG" id="COG3419">
    <property type="taxonomic scope" value="Bacteria"/>
</dbReference>
<name>D0MDU7_RHOM4</name>
<gene>
    <name evidence="2" type="ordered locus">Rmar_2212</name>
</gene>
<dbReference type="OrthoDB" id="9801077at2"/>
<evidence type="ECO:0000256" key="1">
    <source>
        <dbReference type="SAM" id="SignalP"/>
    </source>
</evidence>
<dbReference type="EMBL" id="CP001807">
    <property type="protein sequence ID" value="ACY49091.1"/>
    <property type="molecule type" value="Genomic_DNA"/>
</dbReference>
<protein>
    <recommendedName>
        <fullName evidence="4">T9SS type A sorting domain-containing protein</fullName>
    </recommendedName>
</protein>
<dbReference type="AlphaFoldDB" id="D0MDU7"/>